<accession>A0A1N7BT28</accession>
<dbReference type="GeneID" id="30955905"/>
<dbReference type="InterPro" id="IPR001296">
    <property type="entry name" value="Glyco_trans_1"/>
</dbReference>
<evidence type="ECO:0000313" key="3">
    <source>
        <dbReference type="EMBL" id="APX96588.1"/>
    </source>
</evidence>
<dbReference type="Pfam" id="PF13439">
    <property type="entry name" value="Glyco_transf_4"/>
    <property type="match status" value="1"/>
</dbReference>
<dbReference type="Proteomes" id="UP000185687">
    <property type="component" value="Unassembled WGS sequence"/>
</dbReference>
<organism evidence="4 5">
    <name type="scientific">Natronorubrum daqingense</name>
    <dbReference type="NCBI Taxonomy" id="588898"/>
    <lineage>
        <taxon>Archaea</taxon>
        <taxon>Methanobacteriati</taxon>
        <taxon>Methanobacteriota</taxon>
        <taxon>Stenosarchaea group</taxon>
        <taxon>Halobacteria</taxon>
        <taxon>Halobacteriales</taxon>
        <taxon>Natrialbaceae</taxon>
        <taxon>Natronorubrum</taxon>
    </lineage>
</organism>
<sequence>MRICFISSDIYTYINQVDNDASGGAERQQYIIANELLERGDEVATIVGDFGQPPYKRQDGFEIWKGCPGSISSITSIPASVISLWRAMKNADSDMYYIRGSPRLFVISTLLSRFLRKRVLFCVANESDVDLEYLEQKYGSLFVKTYSNFIRRADIVVAQTATQQQMLQENFGVDSTIIPNCYDLPPESELLDHDSREYVLWVGRSNKEKKKPMRFLELAKSAPEIQFVMVAQPSNDGSHHEHVMAEAANVDNLRFVDTVRPDKIHKYYRKASLLVNTSDYEGFPNTFLEAWRYETPVVSLYYSHDDAFTAGNAGFRSGSIDQLRKDVAELCNNDETRAKMGTDARAFLKDNYLLEKVVDQYEILFENEL</sequence>
<dbReference type="InterPro" id="IPR028098">
    <property type="entry name" value="Glyco_trans_4-like_N"/>
</dbReference>
<feature type="domain" description="Glycosyltransferase subfamily 4-like N-terminal" evidence="2">
    <location>
        <begin position="23"/>
        <end position="184"/>
    </location>
</feature>
<keyword evidence="5" id="KW-1185">Reference proteome</keyword>
<evidence type="ECO:0000313" key="5">
    <source>
        <dbReference type="Proteomes" id="UP000185687"/>
    </source>
</evidence>
<dbReference type="Pfam" id="PF00534">
    <property type="entry name" value="Glycos_transf_1"/>
    <property type="match status" value="1"/>
</dbReference>
<dbReference type="GO" id="GO:0016757">
    <property type="term" value="F:glycosyltransferase activity"/>
    <property type="evidence" value="ECO:0007669"/>
    <property type="project" value="InterPro"/>
</dbReference>
<dbReference type="EMBL" id="CP019327">
    <property type="protein sequence ID" value="APX96588.1"/>
    <property type="molecule type" value="Genomic_DNA"/>
</dbReference>
<dbReference type="STRING" id="588898.BB347_08140"/>
<dbReference type="EMBL" id="FTNP01000002">
    <property type="protein sequence ID" value="SIR54460.1"/>
    <property type="molecule type" value="Genomic_DNA"/>
</dbReference>
<dbReference type="RefSeq" id="WP_076580408.1">
    <property type="nucleotide sequence ID" value="NZ_CP019327.1"/>
</dbReference>
<evidence type="ECO:0000259" key="1">
    <source>
        <dbReference type="Pfam" id="PF00534"/>
    </source>
</evidence>
<dbReference type="OrthoDB" id="132546at2157"/>
<keyword evidence="4" id="KW-0808">Transferase</keyword>
<evidence type="ECO:0000259" key="2">
    <source>
        <dbReference type="Pfam" id="PF13439"/>
    </source>
</evidence>
<proteinExistence type="predicted"/>
<feature type="domain" description="Glycosyl transferase family 1" evidence="1">
    <location>
        <begin position="194"/>
        <end position="345"/>
    </location>
</feature>
<dbReference type="Gene3D" id="3.40.50.2000">
    <property type="entry name" value="Glycogen Phosphorylase B"/>
    <property type="match status" value="2"/>
</dbReference>
<gene>
    <name evidence="3" type="ORF">BB347_08140</name>
    <name evidence="4" type="ORF">SAMN05421809_1344</name>
</gene>
<name>A0A1N7BT28_9EURY</name>
<dbReference type="Proteomes" id="UP000187321">
    <property type="component" value="Chromosome"/>
</dbReference>
<dbReference type="KEGG" id="hda:BB347_08140"/>
<protein>
    <submittedName>
        <fullName evidence="4">Glycosyltransferase involved in cell wall bisynthesis</fullName>
    </submittedName>
</protein>
<reference evidence="4 5" key="2">
    <citation type="submission" date="2017-01" db="EMBL/GenBank/DDBJ databases">
        <authorList>
            <person name="Mah S.A."/>
            <person name="Swanson W.J."/>
            <person name="Moy G.W."/>
            <person name="Vacquier V.D."/>
        </authorList>
    </citation>
    <scope>NUCLEOTIDE SEQUENCE [LARGE SCALE GENOMIC DNA]</scope>
    <source>
        <strain evidence="4 5">CGMCC 1.8909</strain>
    </source>
</reference>
<dbReference type="AlphaFoldDB" id="A0A1N7BT28"/>
<evidence type="ECO:0000313" key="6">
    <source>
        <dbReference type="Proteomes" id="UP000187321"/>
    </source>
</evidence>
<dbReference type="CDD" id="cd03801">
    <property type="entry name" value="GT4_PimA-like"/>
    <property type="match status" value="1"/>
</dbReference>
<evidence type="ECO:0000313" key="4">
    <source>
        <dbReference type="EMBL" id="SIR54460.1"/>
    </source>
</evidence>
<reference evidence="3 6" key="1">
    <citation type="submission" date="2017-01" db="EMBL/GenBank/DDBJ databases">
        <title>Complete genome sequence of Haloterrigena daqingensis type strain (JX313T).</title>
        <authorList>
            <person name="Shuang W."/>
        </authorList>
    </citation>
    <scope>NUCLEOTIDE SEQUENCE [LARGE SCALE GENOMIC DNA]</scope>
    <source>
        <strain evidence="3 6">JX313</strain>
    </source>
</reference>
<dbReference type="PANTHER" id="PTHR12526">
    <property type="entry name" value="GLYCOSYLTRANSFERASE"/>
    <property type="match status" value="1"/>
</dbReference>
<dbReference type="SUPFAM" id="SSF53756">
    <property type="entry name" value="UDP-Glycosyltransferase/glycogen phosphorylase"/>
    <property type="match status" value="1"/>
</dbReference>